<proteinExistence type="inferred from homology"/>
<dbReference type="GO" id="GO:0006897">
    <property type="term" value="P:endocytosis"/>
    <property type="evidence" value="ECO:0007669"/>
    <property type="project" value="TreeGrafter"/>
</dbReference>
<evidence type="ECO:0000256" key="3">
    <source>
        <dbReference type="ARBA" id="ARBA00022443"/>
    </source>
</evidence>
<dbReference type="PIRSF" id="PIRSF027744">
    <property type="entry name" value="Snx9"/>
    <property type="match status" value="1"/>
</dbReference>
<dbReference type="GO" id="GO:0015031">
    <property type="term" value="P:protein transport"/>
    <property type="evidence" value="ECO:0007669"/>
    <property type="project" value="InterPro"/>
</dbReference>
<feature type="domain" description="PX" evidence="11">
    <location>
        <begin position="245"/>
        <end position="354"/>
    </location>
</feature>
<evidence type="ECO:0000259" key="10">
    <source>
        <dbReference type="PROSITE" id="PS50002"/>
    </source>
</evidence>
<dbReference type="PROSITE" id="PS50002">
    <property type="entry name" value="SH3"/>
    <property type="match status" value="1"/>
</dbReference>
<sequence>MQEYVQANFDFSAQPGSGELTIKVGDQLMVIRKNIEGGWMEGQNAKGKIGLFPESYVSPIPAPVHSAAASSSLPPPMAPPPLPVNVQIPPANYSVPPVAIPLAALPKSSHDPWDDPRIPIAPPYVPPGSSAPASLPATNTYNLDDDFDDDWSDEDEEVAEYSASHGAQRDVARSRSTGPDTASMAGKQMGTSKMKTINRFSNFVKTGMESYILAATKINSERTEKHAILLKDNNHIEWLHPKEIYTCVVSKPKKESKLKGLKSFIAYSLTSSLSGIQVSRRYKHFDWLHEQLASKYLLIPIPPLPEKQVSGRYEEDLIEHRKSILQVWVNKICRHPVLSQSNVWKHFMTCTDANNWKKGKRAAEKDEYVGGNFFHCIEVPEQPVDSRQIEKQIDGYAKCVRSMDESTRELFERITDNQKRLIGPYKSNWQKMAAAFDSLGKSLDLDSSQPNSPVKNAIRTSAHTLHKIGNQHEEHGKKDMEQLLDYLYIYKGLFTNIPDIVNVHRSALSKIRDNDRLQAEGKLAPQDADAIHHRVDVTTYSMMAEISHFNQERDADFRHMFGDFFAQQAAFYSSIGEQMAQLAALYKN</sequence>
<dbReference type="Pfam" id="PF10456">
    <property type="entry name" value="BAR_3_WASP_bdg"/>
    <property type="match status" value="1"/>
</dbReference>
<evidence type="ECO:0000256" key="6">
    <source>
        <dbReference type="PIRNR" id="PIRNR027744"/>
    </source>
</evidence>
<evidence type="ECO:0000313" key="13">
    <source>
        <dbReference type="WBParaSite" id="jg17668.2"/>
    </source>
</evidence>
<dbReference type="InterPro" id="IPR014536">
    <property type="entry name" value="Snx9_fam"/>
</dbReference>
<dbReference type="SUPFAM" id="SSF64268">
    <property type="entry name" value="PX domain"/>
    <property type="match status" value="1"/>
</dbReference>
<dbReference type="InterPro" id="IPR019497">
    <property type="entry name" value="Sorting_nexin_WASP-bd-dom"/>
</dbReference>
<dbReference type="PROSITE" id="PS50195">
    <property type="entry name" value="PX"/>
    <property type="match status" value="1"/>
</dbReference>
<dbReference type="GO" id="GO:0035091">
    <property type="term" value="F:phosphatidylinositol binding"/>
    <property type="evidence" value="ECO:0007669"/>
    <property type="project" value="InterPro"/>
</dbReference>
<feature type="binding site" evidence="7">
    <location>
        <position position="281"/>
    </location>
    <ligand>
        <name>a 1,2-diacyl-sn-glycero-3-phospho-(1D-myo-inositol-4,5-bisphosphate)</name>
        <dbReference type="ChEBI" id="CHEBI:58456"/>
    </ligand>
</feature>
<dbReference type="InterPro" id="IPR036871">
    <property type="entry name" value="PX_dom_sf"/>
</dbReference>
<dbReference type="Proteomes" id="UP000887574">
    <property type="component" value="Unplaced"/>
</dbReference>
<dbReference type="GO" id="GO:0097320">
    <property type="term" value="P:plasma membrane tubulation"/>
    <property type="evidence" value="ECO:0007669"/>
    <property type="project" value="TreeGrafter"/>
</dbReference>
<feature type="region of interest" description="Disordered" evidence="9">
    <location>
        <begin position="147"/>
        <end position="188"/>
    </location>
</feature>
<evidence type="ECO:0000256" key="1">
    <source>
        <dbReference type="ARBA" id="ARBA00004156"/>
    </source>
</evidence>
<dbReference type="GO" id="GO:0030659">
    <property type="term" value="C:cytoplasmic vesicle membrane"/>
    <property type="evidence" value="ECO:0007669"/>
    <property type="project" value="UniProtKB-SubCell"/>
</dbReference>
<feature type="domain" description="SH3" evidence="10">
    <location>
        <begin position="1"/>
        <end position="62"/>
    </location>
</feature>
<dbReference type="GO" id="GO:0005886">
    <property type="term" value="C:plasma membrane"/>
    <property type="evidence" value="ECO:0007669"/>
    <property type="project" value="TreeGrafter"/>
</dbReference>
<dbReference type="InterPro" id="IPR036028">
    <property type="entry name" value="SH3-like_dom_sf"/>
</dbReference>
<dbReference type="Pfam" id="PF00787">
    <property type="entry name" value="PX"/>
    <property type="match status" value="1"/>
</dbReference>
<keyword evidence="12" id="KW-1185">Reference proteome</keyword>
<keyword evidence="5" id="KW-0968">Cytoplasmic vesicle</keyword>
<dbReference type="Gene3D" id="1.20.1270.60">
    <property type="entry name" value="Arfaptin homology (AH) domain/BAR domain"/>
    <property type="match status" value="1"/>
</dbReference>
<accession>A0A915DC50</accession>
<dbReference type="WBParaSite" id="jg17668.2">
    <property type="protein sequence ID" value="jg17668.2"/>
    <property type="gene ID" value="jg17668"/>
</dbReference>
<evidence type="ECO:0000256" key="2">
    <source>
        <dbReference type="ARBA" id="ARBA00010883"/>
    </source>
</evidence>
<dbReference type="InterPro" id="IPR001683">
    <property type="entry name" value="PX_dom"/>
</dbReference>
<keyword evidence="3 8" id="KW-0728">SH3 domain</keyword>
<keyword evidence="4" id="KW-0472">Membrane</keyword>
<dbReference type="PANTHER" id="PTHR45827">
    <property type="entry name" value="SORTING NEXIN"/>
    <property type="match status" value="1"/>
</dbReference>
<name>A0A915DC50_9BILA</name>
<evidence type="ECO:0000256" key="8">
    <source>
        <dbReference type="PROSITE-ProRule" id="PRU00192"/>
    </source>
</evidence>
<dbReference type="FunFam" id="3.30.1520.10:FF:000004">
    <property type="entry name" value="Sorting nexin"/>
    <property type="match status" value="1"/>
</dbReference>
<dbReference type="AlphaFoldDB" id="A0A915DC50"/>
<dbReference type="Gene3D" id="2.30.30.40">
    <property type="entry name" value="SH3 Domains"/>
    <property type="match status" value="1"/>
</dbReference>
<protein>
    <recommendedName>
        <fullName evidence="6">Sorting nexin</fullName>
    </recommendedName>
</protein>
<reference evidence="13" key="1">
    <citation type="submission" date="2022-11" db="UniProtKB">
        <authorList>
            <consortium name="WormBaseParasite"/>
        </authorList>
    </citation>
    <scope>IDENTIFICATION</scope>
</reference>
<evidence type="ECO:0000256" key="5">
    <source>
        <dbReference type="ARBA" id="ARBA00023329"/>
    </source>
</evidence>
<evidence type="ECO:0000313" key="12">
    <source>
        <dbReference type="Proteomes" id="UP000887574"/>
    </source>
</evidence>
<feature type="binding site" evidence="7">
    <location>
        <position position="321"/>
    </location>
    <ligand>
        <name>a 1,2-diacyl-sn-glycero-3-phospho-(1D-myo-inositol-4,5-bisphosphate)</name>
        <dbReference type="ChEBI" id="CHEBI:58456"/>
    </ligand>
</feature>
<comment type="similarity">
    <text evidence="2 6">Belongs to the sorting nexin family.</text>
</comment>
<feature type="compositionally biased region" description="Acidic residues" evidence="9">
    <location>
        <begin position="147"/>
        <end position="159"/>
    </location>
</feature>
<dbReference type="CDD" id="cd06862">
    <property type="entry name" value="PX_SNX9_18_like"/>
    <property type="match status" value="1"/>
</dbReference>
<comment type="subcellular location">
    <subcellularLocation>
        <location evidence="1">Cytoplasmic vesicle membrane</location>
    </subcellularLocation>
</comment>
<dbReference type="PANTHER" id="PTHR45827:SF1">
    <property type="entry name" value="SORTING NEXIN"/>
    <property type="match status" value="1"/>
</dbReference>
<evidence type="ECO:0000259" key="11">
    <source>
        <dbReference type="PROSITE" id="PS50195"/>
    </source>
</evidence>
<dbReference type="InterPro" id="IPR001452">
    <property type="entry name" value="SH3_domain"/>
</dbReference>
<dbReference type="SMART" id="SM00312">
    <property type="entry name" value="PX"/>
    <property type="match status" value="1"/>
</dbReference>
<dbReference type="PRINTS" id="PR00452">
    <property type="entry name" value="SH3DOMAIN"/>
</dbReference>
<dbReference type="GO" id="GO:0000278">
    <property type="term" value="P:mitotic cell cycle"/>
    <property type="evidence" value="ECO:0007669"/>
    <property type="project" value="InterPro"/>
</dbReference>
<dbReference type="SUPFAM" id="SSF50044">
    <property type="entry name" value="SH3-domain"/>
    <property type="match status" value="1"/>
</dbReference>
<evidence type="ECO:0000256" key="9">
    <source>
        <dbReference type="SAM" id="MobiDB-lite"/>
    </source>
</evidence>
<dbReference type="InterPro" id="IPR027267">
    <property type="entry name" value="AH/BAR_dom_sf"/>
</dbReference>
<dbReference type="Pfam" id="PF00018">
    <property type="entry name" value="SH3_1"/>
    <property type="match status" value="1"/>
</dbReference>
<dbReference type="SMART" id="SM00326">
    <property type="entry name" value="SH3"/>
    <property type="match status" value="1"/>
</dbReference>
<dbReference type="Gene3D" id="3.30.1520.10">
    <property type="entry name" value="Phox-like domain"/>
    <property type="match status" value="1"/>
</dbReference>
<feature type="binding site" evidence="7">
    <location>
        <position position="283"/>
    </location>
    <ligand>
        <name>a 1,2-diacyl-sn-glycero-3-phospho-(1D-myo-inositol-4,5-bisphosphate)</name>
        <dbReference type="ChEBI" id="CHEBI:58456"/>
    </ligand>
</feature>
<evidence type="ECO:0000256" key="4">
    <source>
        <dbReference type="ARBA" id="ARBA00023136"/>
    </source>
</evidence>
<evidence type="ECO:0000256" key="7">
    <source>
        <dbReference type="PIRSR" id="PIRSR027744-1"/>
    </source>
</evidence>
<organism evidence="12 13">
    <name type="scientific">Ditylenchus dipsaci</name>
    <dbReference type="NCBI Taxonomy" id="166011"/>
    <lineage>
        <taxon>Eukaryota</taxon>
        <taxon>Metazoa</taxon>
        <taxon>Ecdysozoa</taxon>
        <taxon>Nematoda</taxon>
        <taxon>Chromadorea</taxon>
        <taxon>Rhabditida</taxon>
        <taxon>Tylenchina</taxon>
        <taxon>Tylenchomorpha</taxon>
        <taxon>Sphaerularioidea</taxon>
        <taxon>Anguinidae</taxon>
        <taxon>Anguininae</taxon>
        <taxon>Ditylenchus</taxon>
    </lineage>
</organism>
<dbReference type="GO" id="GO:0016197">
    <property type="term" value="P:endosomal transport"/>
    <property type="evidence" value="ECO:0007669"/>
    <property type="project" value="TreeGrafter"/>
</dbReference>